<dbReference type="GeneID" id="94582590"/>
<organism evidence="1 2">
    <name type="scientific">Yarrowia lipolytica</name>
    <name type="common">Candida lipolytica</name>
    <dbReference type="NCBI Taxonomy" id="4952"/>
    <lineage>
        <taxon>Eukaryota</taxon>
        <taxon>Fungi</taxon>
        <taxon>Dikarya</taxon>
        <taxon>Ascomycota</taxon>
        <taxon>Saccharomycotina</taxon>
        <taxon>Dipodascomycetes</taxon>
        <taxon>Dipodascales</taxon>
        <taxon>Dipodascales incertae sedis</taxon>
        <taxon>Yarrowia</taxon>
    </lineage>
</organism>
<dbReference type="AlphaFoldDB" id="A0A1D8N5X9"/>
<protein>
    <submittedName>
        <fullName evidence="1">Uncharacterized protein</fullName>
    </submittedName>
</protein>
<dbReference type="Proteomes" id="UP000182444">
    <property type="component" value="Chromosome 1B"/>
</dbReference>
<dbReference type="VEuPathDB" id="FungiDB:YALI1_B01550g"/>
<reference evidence="1 2" key="1">
    <citation type="journal article" date="2016" name="PLoS ONE">
        <title>Sequence Assembly of Yarrowia lipolytica Strain W29/CLIB89 Shows Transposable Element Diversity.</title>
        <authorList>
            <person name="Magnan C."/>
            <person name="Yu J."/>
            <person name="Chang I."/>
            <person name="Jahn E."/>
            <person name="Kanomata Y."/>
            <person name="Wu J."/>
            <person name="Zeller M."/>
            <person name="Oakes M."/>
            <person name="Baldi P."/>
            <person name="Sandmeyer S."/>
        </authorList>
    </citation>
    <scope>NUCLEOTIDE SEQUENCE [LARGE SCALE GENOMIC DNA]</scope>
    <source>
        <strain evidence="2">CLIB89(W29)</strain>
    </source>
</reference>
<evidence type="ECO:0000313" key="1">
    <source>
        <dbReference type="EMBL" id="AOW01037.1"/>
    </source>
</evidence>
<sequence>MTRQRREGVHVTLLCCSVNLEIMSYIRRVQMPPFKTLFKTLFFPHSKFVPFLLRLGEVAFHLRLVLVVARFCGMIWGDLGRIRDWKVLLNVEKCHQPISGKSWGNFRVSCPIFVNIRTEAMKVVALESGESCGHLDTINNVYKLPSDYSTSKYHSFFQS</sequence>
<dbReference type="EMBL" id="CP017554">
    <property type="protein sequence ID" value="AOW01037.1"/>
    <property type="molecule type" value="Genomic_DNA"/>
</dbReference>
<dbReference type="RefSeq" id="XP_068138028.1">
    <property type="nucleotide sequence ID" value="XM_068281927.1"/>
</dbReference>
<evidence type="ECO:0000313" key="2">
    <source>
        <dbReference type="Proteomes" id="UP000182444"/>
    </source>
</evidence>
<proteinExistence type="predicted"/>
<name>A0A1D8N5X9_YARLL</name>
<accession>A0A1D8N5X9</accession>
<gene>
    <name evidence="1" type="ORF">YALI1_B01550g</name>
</gene>